<feature type="signal peptide" evidence="1">
    <location>
        <begin position="1"/>
        <end position="32"/>
    </location>
</feature>
<keyword evidence="1" id="KW-0732">Signal</keyword>
<accession>A0A4R0NDL0</accession>
<proteinExistence type="predicted"/>
<gene>
    <name evidence="2" type="ORF">EZ444_04135</name>
</gene>
<protein>
    <submittedName>
        <fullName evidence="2">Conjugal transfer protein TraI</fullName>
    </submittedName>
</protein>
<comment type="caution">
    <text evidence="2">The sequence shown here is derived from an EMBL/GenBank/DDBJ whole genome shotgun (WGS) entry which is preliminary data.</text>
</comment>
<dbReference type="Proteomes" id="UP000291117">
    <property type="component" value="Unassembled WGS sequence"/>
</dbReference>
<sequence>MKILKRYMRTYMVVLPLSAMTLLVALPTGANAQLAIVEVIKAGVKKVIKAVDLKVQRLQNETIWLQNAQKVIENQLSKLKLTEISDWTERQRVLYADYYQKLWEVKALIATYKRIKDLAEVQAAIVKEYKWAIDLFNKDKHFSVDELLHMEEVYRGILDASIKNLDQVFVVVNSFKTQMSDAKRLELISSAAEQMEQNYSDLKQFNNQNITLSIQRAKSEFEVKTLKQMYELD</sequence>
<evidence type="ECO:0000256" key="1">
    <source>
        <dbReference type="SAM" id="SignalP"/>
    </source>
</evidence>
<evidence type="ECO:0000313" key="3">
    <source>
        <dbReference type="Proteomes" id="UP000291117"/>
    </source>
</evidence>
<evidence type="ECO:0000313" key="2">
    <source>
        <dbReference type="EMBL" id="TCC98479.1"/>
    </source>
</evidence>
<reference evidence="2 3" key="1">
    <citation type="submission" date="2019-02" db="EMBL/GenBank/DDBJ databases">
        <title>Pedobacter sp. RP-3-8 sp. nov., isolated from Arctic soil.</title>
        <authorList>
            <person name="Dahal R.H."/>
        </authorList>
    </citation>
    <scope>NUCLEOTIDE SEQUENCE [LARGE SCALE GENOMIC DNA]</scope>
    <source>
        <strain evidence="2 3">RP-3-8</strain>
    </source>
</reference>
<keyword evidence="3" id="KW-1185">Reference proteome</keyword>
<feature type="chain" id="PRO_5020798864" evidence="1">
    <location>
        <begin position="33"/>
        <end position="233"/>
    </location>
</feature>
<dbReference type="AlphaFoldDB" id="A0A4R0NDL0"/>
<organism evidence="2 3">
    <name type="scientific">Pedobacter hiemivivus</name>
    <dbReference type="NCBI Taxonomy" id="2530454"/>
    <lineage>
        <taxon>Bacteria</taxon>
        <taxon>Pseudomonadati</taxon>
        <taxon>Bacteroidota</taxon>
        <taxon>Sphingobacteriia</taxon>
        <taxon>Sphingobacteriales</taxon>
        <taxon>Sphingobacteriaceae</taxon>
        <taxon>Pedobacter</taxon>
    </lineage>
</organism>
<name>A0A4R0NDL0_9SPHI</name>
<dbReference type="EMBL" id="SJSM01000002">
    <property type="protein sequence ID" value="TCC98479.1"/>
    <property type="molecule type" value="Genomic_DNA"/>
</dbReference>
<dbReference type="OrthoDB" id="793529at2"/>